<dbReference type="Pfam" id="PF01098">
    <property type="entry name" value="FTSW_RODA_SPOVE"/>
    <property type="match status" value="1"/>
</dbReference>
<keyword evidence="5 6" id="KW-0472">Membrane</keyword>
<protein>
    <submittedName>
        <fullName evidence="7">Cell cycle protein</fullName>
    </submittedName>
</protein>
<evidence type="ECO:0000256" key="2">
    <source>
        <dbReference type="ARBA" id="ARBA00022692"/>
    </source>
</evidence>
<evidence type="ECO:0000256" key="5">
    <source>
        <dbReference type="ARBA" id="ARBA00023136"/>
    </source>
</evidence>
<dbReference type="EMBL" id="AUZX01015232">
    <property type="protein sequence ID" value="EQD29588.1"/>
    <property type="molecule type" value="Genomic_DNA"/>
</dbReference>
<feature type="non-terminal residue" evidence="7">
    <location>
        <position position="152"/>
    </location>
</feature>
<keyword evidence="4 6" id="KW-1133">Transmembrane helix</keyword>
<evidence type="ECO:0000256" key="1">
    <source>
        <dbReference type="ARBA" id="ARBA00004141"/>
    </source>
</evidence>
<organism evidence="7">
    <name type="scientific">mine drainage metagenome</name>
    <dbReference type="NCBI Taxonomy" id="410659"/>
    <lineage>
        <taxon>unclassified sequences</taxon>
        <taxon>metagenomes</taxon>
        <taxon>ecological metagenomes</taxon>
    </lineage>
</organism>
<dbReference type="GO" id="GO:0005886">
    <property type="term" value="C:plasma membrane"/>
    <property type="evidence" value="ECO:0007669"/>
    <property type="project" value="TreeGrafter"/>
</dbReference>
<keyword evidence="2 6" id="KW-0812">Transmembrane</keyword>
<gene>
    <name evidence="7" type="ORF">B1A_20631</name>
</gene>
<sequence length="152" mass="16034">SLAVHQGLADILGLGVMVWAWRTPSCYWPWLGRVTYGAALVLLLGVALHGTDAYGAKRWLEIGSLVLQPSELAELGLVLVLAEVMSHRELSEMQRVGISLALAVPPIGLTLLEPDLSTSALLGVILVASLVRGPSEGPDHARTGAWAGLALL</sequence>
<dbReference type="GO" id="GO:0051301">
    <property type="term" value="P:cell division"/>
    <property type="evidence" value="ECO:0007669"/>
    <property type="project" value="InterPro"/>
</dbReference>
<evidence type="ECO:0000256" key="4">
    <source>
        <dbReference type="ARBA" id="ARBA00022989"/>
    </source>
</evidence>
<feature type="transmembrane region" description="Helical" evidence="6">
    <location>
        <begin position="27"/>
        <end position="48"/>
    </location>
</feature>
<accession>T0Y8Y5</accession>
<comment type="caution">
    <text evidence="7">The sequence shown here is derived from an EMBL/GenBank/DDBJ whole genome shotgun (WGS) entry which is preliminary data.</text>
</comment>
<comment type="subcellular location">
    <subcellularLocation>
        <location evidence="1">Membrane</location>
        <topology evidence="1">Multi-pass membrane protein</topology>
    </subcellularLocation>
</comment>
<dbReference type="InterPro" id="IPR001182">
    <property type="entry name" value="FtsW/RodA"/>
</dbReference>
<evidence type="ECO:0000256" key="6">
    <source>
        <dbReference type="SAM" id="Phobius"/>
    </source>
</evidence>
<reference evidence="7" key="2">
    <citation type="journal article" date="2014" name="ISME J.">
        <title>Microbial stratification in low pH oxic and suboxic macroscopic growths along an acid mine drainage.</title>
        <authorList>
            <person name="Mendez-Garcia C."/>
            <person name="Mesa V."/>
            <person name="Sprenger R.R."/>
            <person name="Richter M."/>
            <person name="Diez M.S."/>
            <person name="Solano J."/>
            <person name="Bargiela R."/>
            <person name="Golyshina O.V."/>
            <person name="Manteca A."/>
            <person name="Ramos J.L."/>
            <person name="Gallego J.R."/>
            <person name="Llorente I."/>
            <person name="Martins Dos Santos V.A."/>
            <person name="Jensen O.N."/>
            <person name="Pelaez A.I."/>
            <person name="Sanchez J."/>
            <person name="Ferrer M."/>
        </authorList>
    </citation>
    <scope>NUCLEOTIDE SEQUENCE</scope>
</reference>
<dbReference type="GO" id="GO:0032153">
    <property type="term" value="C:cell division site"/>
    <property type="evidence" value="ECO:0007669"/>
    <property type="project" value="TreeGrafter"/>
</dbReference>
<proteinExistence type="predicted"/>
<name>T0Y8Y5_9ZZZZ</name>
<dbReference type="AlphaFoldDB" id="T0Y8Y5"/>
<feature type="non-terminal residue" evidence="7">
    <location>
        <position position="1"/>
    </location>
</feature>
<dbReference type="GO" id="GO:0008360">
    <property type="term" value="P:regulation of cell shape"/>
    <property type="evidence" value="ECO:0007669"/>
    <property type="project" value="UniProtKB-KW"/>
</dbReference>
<dbReference type="PANTHER" id="PTHR30474">
    <property type="entry name" value="CELL CYCLE PROTEIN"/>
    <property type="match status" value="1"/>
</dbReference>
<evidence type="ECO:0000256" key="3">
    <source>
        <dbReference type="ARBA" id="ARBA00022960"/>
    </source>
</evidence>
<evidence type="ECO:0000313" key="7">
    <source>
        <dbReference type="EMBL" id="EQD29588.1"/>
    </source>
</evidence>
<reference evidence="7" key="1">
    <citation type="submission" date="2013-08" db="EMBL/GenBank/DDBJ databases">
        <authorList>
            <person name="Mendez C."/>
            <person name="Richter M."/>
            <person name="Ferrer M."/>
            <person name="Sanchez J."/>
        </authorList>
    </citation>
    <scope>NUCLEOTIDE SEQUENCE</scope>
</reference>
<dbReference type="GO" id="GO:0015648">
    <property type="term" value="F:lipid-linked peptidoglycan transporter activity"/>
    <property type="evidence" value="ECO:0007669"/>
    <property type="project" value="TreeGrafter"/>
</dbReference>
<keyword evidence="3" id="KW-0133">Cell shape</keyword>